<proteinExistence type="predicted"/>
<dbReference type="Proteomes" id="UP000269379">
    <property type="component" value="Unassembled WGS sequence"/>
</dbReference>
<dbReference type="EMBL" id="RKJW01000001">
    <property type="protein sequence ID" value="RPA29134.1"/>
    <property type="molecule type" value="Genomic_DNA"/>
</dbReference>
<gene>
    <name evidence="1" type="ORF">EGT70_05880</name>
</gene>
<comment type="caution">
    <text evidence="1">The sequence shown here is derived from an EMBL/GenBank/DDBJ whole genome shotgun (WGS) entry which is preliminary data.</text>
</comment>
<protein>
    <submittedName>
        <fullName evidence="1">Uncharacterized protein</fullName>
    </submittedName>
</protein>
<evidence type="ECO:0000313" key="1">
    <source>
        <dbReference type="EMBL" id="RPA29134.1"/>
    </source>
</evidence>
<sequence length="61" mass="6481">MVRRGWGGEPRACFIRARVACACEATRGRLTARARGRAGIAPSPSPSRFVGLVALSRGIAR</sequence>
<name>A0AAX1XCT4_BURML</name>
<accession>A0AAX1XCT4</accession>
<evidence type="ECO:0000313" key="2">
    <source>
        <dbReference type="Proteomes" id="UP000269379"/>
    </source>
</evidence>
<organism evidence="1 2">
    <name type="scientific">Burkholderia mallei</name>
    <name type="common">Pseudomonas mallei</name>
    <dbReference type="NCBI Taxonomy" id="13373"/>
    <lineage>
        <taxon>Bacteria</taxon>
        <taxon>Pseudomonadati</taxon>
        <taxon>Pseudomonadota</taxon>
        <taxon>Betaproteobacteria</taxon>
        <taxon>Burkholderiales</taxon>
        <taxon>Burkholderiaceae</taxon>
        <taxon>Burkholderia</taxon>
        <taxon>pseudomallei group</taxon>
    </lineage>
</organism>
<dbReference type="AlphaFoldDB" id="A0AAX1XCT4"/>
<reference evidence="2" key="1">
    <citation type="submission" date="2018-10" db="EMBL/GenBank/DDBJ databases">
        <title>FDA dAtabase for Regulatory Grade micrObial Sequences (FDA-ARGOS): Supporting development and validation of Infectious Disease Dx tests.</title>
        <authorList>
            <person name="Minogue T."/>
            <person name="Wolcott M."/>
            <person name="Wasieloski L."/>
            <person name="Aguilar W."/>
            <person name="Moore D."/>
            <person name="Jaissle J."/>
            <person name="Tallon L."/>
            <person name="Sadzewicz L."/>
            <person name="Zhao X."/>
            <person name="Vavikolanu K."/>
            <person name="Mehta A."/>
            <person name="Aluvathingal J."/>
            <person name="Nadendla S."/>
            <person name="Yan Y."/>
            <person name="Sichtig H."/>
        </authorList>
    </citation>
    <scope>NUCLEOTIDE SEQUENCE [LARGE SCALE GENOMIC DNA]</scope>
    <source>
        <strain evidence="2">FDAARGOS_588</strain>
    </source>
</reference>